<dbReference type="Pfam" id="PF06364">
    <property type="entry name" value="DUF1068"/>
    <property type="match status" value="1"/>
</dbReference>
<evidence type="ECO:0000313" key="2">
    <source>
        <dbReference type="Proteomes" id="UP000824469"/>
    </source>
</evidence>
<accession>A0AA38FJC5</accession>
<keyword evidence="2" id="KW-1185">Reference proteome</keyword>
<dbReference type="AlphaFoldDB" id="A0AA38FJC5"/>
<dbReference type="PANTHER" id="PTHR32254:SF6">
    <property type="entry name" value="DUF1068 DOMAIN-CONTAINING PROTEIN"/>
    <property type="match status" value="1"/>
</dbReference>
<protein>
    <submittedName>
        <fullName evidence="1">Uncharacterized protein</fullName>
    </submittedName>
</protein>
<evidence type="ECO:0000313" key="1">
    <source>
        <dbReference type="EMBL" id="KAH9304856.1"/>
    </source>
</evidence>
<dbReference type="EMBL" id="JAHRHJ020000008">
    <property type="protein sequence ID" value="KAH9304856.1"/>
    <property type="molecule type" value="Genomic_DNA"/>
</dbReference>
<comment type="caution">
    <text evidence="1">The sequence shown here is derived from an EMBL/GenBank/DDBJ whole genome shotgun (WGS) entry which is preliminary data.</text>
</comment>
<proteinExistence type="predicted"/>
<dbReference type="Proteomes" id="UP000824469">
    <property type="component" value="Unassembled WGS sequence"/>
</dbReference>
<dbReference type="PANTHER" id="PTHR32254">
    <property type="entry name" value="EXPRESSED PROTEIN"/>
    <property type="match status" value="1"/>
</dbReference>
<reference evidence="1 2" key="1">
    <citation type="journal article" date="2021" name="Nat. Plants">
        <title>The Taxus genome provides insights into paclitaxel biosynthesis.</title>
        <authorList>
            <person name="Xiong X."/>
            <person name="Gou J."/>
            <person name="Liao Q."/>
            <person name="Li Y."/>
            <person name="Zhou Q."/>
            <person name="Bi G."/>
            <person name="Li C."/>
            <person name="Du R."/>
            <person name="Wang X."/>
            <person name="Sun T."/>
            <person name="Guo L."/>
            <person name="Liang H."/>
            <person name="Lu P."/>
            <person name="Wu Y."/>
            <person name="Zhang Z."/>
            <person name="Ro D.K."/>
            <person name="Shang Y."/>
            <person name="Huang S."/>
            <person name="Yan J."/>
        </authorList>
    </citation>
    <scope>NUCLEOTIDE SEQUENCE [LARGE SCALE GENOMIC DNA]</scope>
    <source>
        <strain evidence="1">Ta-2019</strain>
    </source>
</reference>
<organism evidence="1 2">
    <name type="scientific">Taxus chinensis</name>
    <name type="common">Chinese yew</name>
    <name type="synonym">Taxus wallichiana var. chinensis</name>
    <dbReference type="NCBI Taxonomy" id="29808"/>
    <lineage>
        <taxon>Eukaryota</taxon>
        <taxon>Viridiplantae</taxon>
        <taxon>Streptophyta</taxon>
        <taxon>Embryophyta</taxon>
        <taxon>Tracheophyta</taxon>
        <taxon>Spermatophyta</taxon>
        <taxon>Pinopsida</taxon>
        <taxon>Pinidae</taxon>
        <taxon>Conifers II</taxon>
        <taxon>Cupressales</taxon>
        <taxon>Taxaceae</taxon>
        <taxon>Taxus</taxon>
    </lineage>
</organism>
<gene>
    <name evidence="1" type="ORF">KI387_009260</name>
</gene>
<dbReference type="InterPro" id="IPR010471">
    <property type="entry name" value="DUF1068"/>
</dbReference>
<sequence>MERIRCTFNDDKGNPRTAEAFIEQFKLLVLKELTIGGSFNYDSIKRYIKFQNILDQLAEKMKVLCKAPGRMVDIETNFHINDLYISGHDEEFEQSFFSRSVQTLSCGDLLGCWGGGCISDCGKPEIRQEMEKNSTDLVSEELRLQETVAEENQQHAEMMLLDAKKLASQYQKEAEKCNAGIETCEGARERAEASLVTERKMTALWEQRARQMGWKDE</sequence>
<name>A0AA38FJC5_TAXCH</name>